<evidence type="ECO:0000313" key="3">
    <source>
        <dbReference type="Proteomes" id="UP001189619"/>
    </source>
</evidence>
<gene>
    <name evidence="2" type="ORF">BSPP4475_04280</name>
</gene>
<keyword evidence="3" id="KW-1185">Reference proteome</keyword>
<feature type="chain" id="PRO_5041252275" evidence="1">
    <location>
        <begin position="26"/>
        <end position="209"/>
    </location>
</feature>
<keyword evidence="2" id="KW-0449">Lipoprotein</keyword>
<dbReference type="PROSITE" id="PS51257">
    <property type="entry name" value="PROKAR_LIPOPROTEIN"/>
    <property type="match status" value="1"/>
</dbReference>
<organism evidence="2 3">
    <name type="scientific">Brevibacillus aydinogluensis</name>
    <dbReference type="NCBI Taxonomy" id="927786"/>
    <lineage>
        <taxon>Bacteria</taxon>
        <taxon>Bacillati</taxon>
        <taxon>Bacillota</taxon>
        <taxon>Bacilli</taxon>
        <taxon>Bacillales</taxon>
        <taxon>Paenibacillaceae</taxon>
        <taxon>Brevibacillus</taxon>
    </lineage>
</organism>
<reference evidence="2" key="1">
    <citation type="submission" date="2023-07" db="EMBL/GenBank/DDBJ databases">
        <authorList>
            <person name="Ivanov I."/>
            <person name="Teneva D."/>
            <person name="Stoikov I."/>
        </authorList>
    </citation>
    <scope>NUCLEOTIDE SEQUENCE</scope>
    <source>
        <strain evidence="2">4475</strain>
    </source>
</reference>
<dbReference type="EMBL" id="OY569118">
    <property type="protein sequence ID" value="CAJ1001543.1"/>
    <property type="molecule type" value="Genomic_DNA"/>
</dbReference>
<evidence type="ECO:0000256" key="1">
    <source>
        <dbReference type="SAM" id="SignalP"/>
    </source>
</evidence>
<name>A0AA48M8E6_9BACL</name>
<feature type="signal peptide" evidence="1">
    <location>
        <begin position="1"/>
        <end position="25"/>
    </location>
</feature>
<keyword evidence="1" id="KW-0732">Signal</keyword>
<accession>A0AA48M8E6</accession>
<protein>
    <submittedName>
        <fullName evidence="2">Lipoprotein</fullName>
    </submittedName>
</protein>
<dbReference type="KEGG" id="bayd:BSPP4475_04280"/>
<proteinExistence type="predicted"/>
<dbReference type="AlphaFoldDB" id="A0AA48M8E6"/>
<dbReference type="Proteomes" id="UP001189619">
    <property type="component" value="Chromosome"/>
</dbReference>
<sequence>MGMLRIVLFVLSSLLLLSCSNSERTQPGMLHIEPVDLFAGDAQKFKPFLGDMSGAVKVSYEGKKETIRAVVEVWENGVKTDIGQAFDTMTRASTNNRHYDGQFLISVRESDANNEASTRYVVTSAFADDSEQSSVRTELDAGRKHMARGLIQLHDSVQVSEGEQVAVWGMQATDENAMHVMDFSPERLKLAKWALIVKLSAVDGTEVEK</sequence>
<evidence type="ECO:0000313" key="2">
    <source>
        <dbReference type="EMBL" id="CAJ1001543.1"/>
    </source>
</evidence>